<protein>
    <submittedName>
        <fullName evidence="2">Uncharacterized protein</fullName>
    </submittedName>
</protein>
<dbReference type="Gene3D" id="3.30.710.10">
    <property type="entry name" value="Potassium Channel Kv1.1, Chain A"/>
    <property type="match status" value="1"/>
</dbReference>
<dbReference type="InterPro" id="IPR011333">
    <property type="entry name" value="SKP1/BTB/POZ_sf"/>
</dbReference>
<proteinExistence type="predicted"/>
<evidence type="ECO:0000256" key="1">
    <source>
        <dbReference type="SAM" id="MobiDB-lite"/>
    </source>
</evidence>
<feature type="compositionally biased region" description="Polar residues" evidence="1">
    <location>
        <begin position="72"/>
        <end position="81"/>
    </location>
</feature>
<evidence type="ECO:0000313" key="2">
    <source>
        <dbReference type="EMBL" id="CDW85116.1"/>
    </source>
</evidence>
<dbReference type="Proteomes" id="UP000039865">
    <property type="component" value="Unassembled WGS sequence"/>
</dbReference>
<dbReference type="EMBL" id="CCKQ01013454">
    <property type="protein sequence ID" value="CDW85116.1"/>
    <property type="molecule type" value="Genomic_DNA"/>
</dbReference>
<gene>
    <name evidence="2" type="primary">Contig3978.g4263</name>
    <name evidence="2" type="ORF">STYLEM_14186</name>
</gene>
<reference evidence="2 3" key="1">
    <citation type="submission" date="2014-06" db="EMBL/GenBank/DDBJ databases">
        <authorList>
            <person name="Swart Estienne"/>
        </authorList>
    </citation>
    <scope>NUCLEOTIDE SEQUENCE [LARGE SCALE GENOMIC DNA]</scope>
    <source>
        <strain evidence="2 3">130c</strain>
    </source>
</reference>
<organism evidence="2 3">
    <name type="scientific">Stylonychia lemnae</name>
    <name type="common">Ciliate</name>
    <dbReference type="NCBI Taxonomy" id="5949"/>
    <lineage>
        <taxon>Eukaryota</taxon>
        <taxon>Sar</taxon>
        <taxon>Alveolata</taxon>
        <taxon>Ciliophora</taxon>
        <taxon>Intramacronucleata</taxon>
        <taxon>Spirotrichea</taxon>
        <taxon>Stichotrichia</taxon>
        <taxon>Sporadotrichida</taxon>
        <taxon>Oxytrichidae</taxon>
        <taxon>Stylonychinae</taxon>
        <taxon>Stylonychia</taxon>
    </lineage>
</organism>
<dbReference type="InParanoid" id="A0A078ASW7"/>
<evidence type="ECO:0000313" key="3">
    <source>
        <dbReference type="Proteomes" id="UP000039865"/>
    </source>
</evidence>
<feature type="region of interest" description="Disordered" evidence="1">
    <location>
        <begin position="64"/>
        <end position="88"/>
    </location>
</feature>
<sequence>MNDAHLKKSQSIKSLNNRLQKFAIEDVDIPKKKDRSSSLFNDYQKNSNERFNLGFGLNKFNDGDANSAGELQRSQSNQNNRDFLDNQDGYEVFPSQSVHKNKSDNQIPLQNQDISEQITQQLPPLKIKKEEYVKLISKDGKEFVVPVRVLKHAPTFARMLSSSFGESKLVFSQ</sequence>
<name>A0A078ASW7_STYLE</name>
<keyword evidence="3" id="KW-1185">Reference proteome</keyword>
<accession>A0A078ASW7</accession>
<dbReference type="AlphaFoldDB" id="A0A078ASW7"/>